<protein>
    <submittedName>
        <fullName evidence="10">ABC transporter ATP-binding protein/permease</fullName>
    </submittedName>
</protein>
<evidence type="ECO:0000256" key="5">
    <source>
        <dbReference type="ARBA" id="ARBA00022989"/>
    </source>
</evidence>
<evidence type="ECO:0000259" key="9">
    <source>
        <dbReference type="PROSITE" id="PS50929"/>
    </source>
</evidence>
<evidence type="ECO:0000256" key="7">
    <source>
        <dbReference type="SAM" id="Phobius"/>
    </source>
</evidence>
<dbReference type="SUPFAM" id="SSF52540">
    <property type="entry name" value="P-loop containing nucleoside triphosphate hydrolases"/>
    <property type="match status" value="1"/>
</dbReference>
<evidence type="ECO:0000256" key="2">
    <source>
        <dbReference type="ARBA" id="ARBA00022692"/>
    </source>
</evidence>
<dbReference type="InterPro" id="IPR027417">
    <property type="entry name" value="P-loop_NTPase"/>
</dbReference>
<dbReference type="RefSeq" id="WP_238072727.1">
    <property type="nucleotide sequence ID" value="NZ_JAKNJB010000001.1"/>
</dbReference>
<dbReference type="InterPro" id="IPR003439">
    <property type="entry name" value="ABC_transporter-like_ATP-bd"/>
</dbReference>
<dbReference type="SMART" id="SM00382">
    <property type="entry name" value="AAA"/>
    <property type="match status" value="1"/>
</dbReference>
<organism evidence="10 11">
    <name type="scientific">Intestinimonas massiliensis</name>
    <name type="common">ex Afouda et al. 2020</name>
    <dbReference type="NCBI Taxonomy" id="1673721"/>
    <lineage>
        <taxon>Bacteria</taxon>
        <taxon>Bacillati</taxon>
        <taxon>Bacillota</taxon>
        <taxon>Clostridia</taxon>
        <taxon>Eubacteriales</taxon>
        <taxon>Intestinimonas</taxon>
    </lineage>
</organism>
<comment type="caution">
    <text evidence="10">The sequence shown here is derived from an EMBL/GenBank/DDBJ whole genome shotgun (WGS) entry which is preliminary data.</text>
</comment>
<dbReference type="PANTHER" id="PTHR24221">
    <property type="entry name" value="ATP-BINDING CASSETTE SUB-FAMILY B"/>
    <property type="match status" value="1"/>
</dbReference>
<keyword evidence="5 7" id="KW-1133">Transmembrane helix</keyword>
<dbReference type="PROSITE" id="PS50929">
    <property type="entry name" value="ABC_TM1F"/>
    <property type="match status" value="1"/>
</dbReference>
<dbReference type="InterPro" id="IPR011527">
    <property type="entry name" value="ABC1_TM_dom"/>
</dbReference>
<dbReference type="Gene3D" id="1.20.1560.10">
    <property type="entry name" value="ABC transporter type 1, transmembrane domain"/>
    <property type="match status" value="1"/>
</dbReference>
<evidence type="ECO:0000256" key="6">
    <source>
        <dbReference type="ARBA" id="ARBA00023136"/>
    </source>
</evidence>
<feature type="transmembrane region" description="Helical" evidence="7">
    <location>
        <begin position="256"/>
        <end position="275"/>
    </location>
</feature>
<name>A0ABS9M488_9FIRM</name>
<sequence>MRFREWFQMMTLGHPGKYLRLMAWCLFDSIVVSVPYGLMLGAVYFLLAPLAKSEAALPTGALWGLAAGFLAQLIVYFFIRQKTYIDACTGYAGIIKDSRITLGEHLRQLSMGFYSSRDAGDLSTVLLRDYQTVGDLSQQLLPQVAVIVIRFVLAAVCLSWFNGWMTLALFAVIPLALPFAFWSLRRMGTVSADLQRAQREVSSGILEYVNGIQTLRAFNLAGQHFQSLKKSFDQERKAAIGMETGAAAPVSMLGRATLSCGIGLVILVGVVLLTRGELAPYYYIAFLILTLTVYEPVLTLFTFIADFSRTRRSGERIKALFNEKPLPEPAVSQTPQGADIVFDHVSFGYGKTEVLHDISLRFPARSVTALVGPSGSGKSTITRLAARFWDVNRGAVRLGGVDVRDMKSDEVLSRISVVFQDVYLFHDTVEGNIRMGKPDATKEEIIAAAKAAACHDFIMALPEGYQTMVGEGGSTLSGGEKQRISIARALLKDAPIVLLDEATASLDPENEVLIQQAISALVAEKTVIVIAHRLQSIMSADNIVVLDEGRVAEQGTHEELLKRNGIYARLWAEQCQAASWGL</sequence>
<dbReference type="PROSITE" id="PS50893">
    <property type="entry name" value="ABC_TRANSPORTER_2"/>
    <property type="match status" value="1"/>
</dbReference>
<keyword evidence="3" id="KW-0547">Nucleotide-binding</keyword>
<dbReference type="InterPro" id="IPR039421">
    <property type="entry name" value="Type_1_exporter"/>
</dbReference>
<feature type="transmembrane region" description="Helical" evidence="7">
    <location>
        <begin position="60"/>
        <end position="79"/>
    </location>
</feature>
<comment type="subcellular location">
    <subcellularLocation>
        <location evidence="1">Cell membrane</location>
        <topology evidence="1">Multi-pass membrane protein</topology>
    </subcellularLocation>
</comment>
<feature type="transmembrane region" description="Helical" evidence="7">
    <location>
        <begin position="281"/>
        <end position="304"/>
    </location>
</feature>
<evidence type="ECO:0000256" key="4">
    <source>
        <dbReference type="ARBA" id="ARBA00022840"/>
    </source>
</evidence>
<keyword evidence="4 10" id="KW-0067">ATP-binding</keyword>
<evidence type="ECO:0000256" key="1">
    <source>
        <dbReference type="ARBA" id="ARBA00004651"/>
    </source>
</evidence>
<dbReference type="Pfam" id="PF00005">
    <property type="entry name" value="ABC_tran"/>
    <property type="match status" value="1"/>
</dbReference>
<dbReference type="Proteomes" id="UP001200313">
    <property type="component" value="Unassembled WGS sequence"/>
</dbReference>
<keyword evidence="2 7" id="KW-0812">Transmembrane</keyword>
<feature type="transmembrane region" description="Helical" evidence="7">
    <location>
        <begin position="21"/>
        <end position="48"/>
    </location>
</feature>
<dbReference type="PROSITE" id="PS00211">
    <property type="entry name" value="ABC_TRANSPORTER_1"/>
    <property type="match status" value="1"/>
</dbReference>
<dbReference type="Gene3D" id="3.40.50.300">
    <property type="entry name" value="P-loop containing nucleotide triphosphate hydrolases"/>
    <property type="match status" value="1"/>
</dbReference>
<dbReference type="Pfam" id="PF00664">
    <property type="entry name" value="ABC_membrane"/>
    <property type="match status" value="1"/>
</dbReference>
<feature type="transmembrane region" description="Helical" evidence="7">
    <location>
        <begin position="167"/>
        <end position="184"/>
    </location>
</feature>
<keyword evidence="6 7" id="KW-0472">Membrane</keyword>
<dbReference type="EMBL" id="JAKNJB010000001">
    <property type="protein sequence ID" value="MCG4525603.1"/>
    <property type="molecule type" value="Genomic_DNA"/>
</dbReference>
<dbReference type="InterPro" id="IPR036640">
    <property type="entry name" value="ABC1_TM_sf"/>
</dbReference>
<proteinExistence type="predicted"/>
<dbReference type="InterPro" id="IPR017871">
    <property type="entry name" value="ABC_transporter-like_CS"/>
</dbReference>
<feature type="domain" description="ABC transporter" evidence="8">
    <location>
        <begin position="340"/>
        <end position="573"/>
    </location>
</feature>
<feature type="domain" description="ABC transmembrane type-1" evidence="9">
    <location>
        <begin position="94"/>
        <end position="309"/>
    </location>
</feature>
<gene>
    <name evidence="10" type="ORF">L0P79_00740</name>
</gene>
<dbReference type="SUPFAM" id="SSF90123">
    <property type="entry name" value="ABC transporter transmembrane region"/>
    <property type="match status" value="1"/>
</dbReference>
<dbReference type="GO" id="GO:0005524">
    <property type="term" value="F:ATP binding"/>
    <property type="evidence" value="ECO:0007669"/>
    <property type="project" value="UniProtKB-KW"/>
</dbReference>
<accession>A0ABS9M488</accession>
<keyword evidence="11" id="KW-1185">Reference proteome</keyword>
<evidence type="ECO:0000256" key="3">
    <source>
        <dbReference type="ARBA" id="ARBA00022741"/>
    </source>
</evidence>
<reference evidence="10 11" key="1">
    <citation type="submission" date="2022-01" db="EMBL/GenBank/DDBJ databases">
        <title>Collection of gut derived symbiotic bacterial strains cultured from healthy donors.</title>
        <authorList>
            <person name="Lin H."/>
            <person name="Kohout C."/>
            <person name="Waligurski E."/>
            <person name="Pamer E.G."/>
        </authorList>
    </citation>
    <scope>NUCLEOTIDE SEQUENCE [LARGE SCALE GENOMIC DNA]</scope>
    <source>
        <strain evidence="10 11">DFI.3.7</strain>
    </source>
</reference>
<evidence type="ECO:0000313" key="11">
    <source>
        <dbReference type="Proteomes" id="UP001200313"/>
    </source>
</evidence>
<dbReference type="PANTHER" id="PTHR24221:SF397">
    <property type="entry name" value="ABC TRANSPORTER, ATP-BINDING TRANSMEMBRANE PROTEIN"/>
    <property type="match status" value="1"/>
</dbReference>
<dbReference type="InterPro" id="IPR003593">
    <property type="entry name" value="AAA+_ATPase"/>
</dbReference>
<evidence type="ECO:0000259" key="8">
    <source>
        <dbReference type="PROSITE" id="PS50893"/>
    </source>
</evidence>
<evidence type="ECO:0000313" key="10">
    <source>
        <dbReference type="EMBL" id="MCG4525603.1"/>
    </source>
</evidence>